<dbReference type="AlphaFoldDB" id="A0A0C9SUS7"/>
<organism evidence="2 3">
    <name type="scientific">Plicaturopsis crispa FD-325 SS-3</name>
    <dbReference type="NCBI Taxonomy" id="944288"/>
    <lineage>
        <taxon>Eukaryota</taxon>
        <taxon>Fungi</taxon>
        <taxon>Dikarya</taxon>
        <taxon>Basidiomycota</taxon>
        <taxon>Agaricomycotina</taxon>
        <taxon>Agaricomycetes</taxon>
        <taxon>Agaricomycetidae</taxon>
        <taxon>Amylocorticiales</taxon>
        <taxon>Amylocorticiaceae</taxon>
        <taxon>Plicatura</taxon>
        <taxon>Plicaturopsis crispa</taxon>
    </lineage>
</organism>
<keyword evidence="3" id="KW-1185">Reference proteome</keyword>
<evidence type="ECO:0000313" key="3">
    <source>
        <dbReference type="Proteomes" id="UP000053263"/>
    </source>
</evidence>
<name>A0A0C9SUS7_PLICR</name>
<reference evidence="2 3" key="1">
    <citation type="submission" date="2014-06" db="EMBL/GenBank/DDBJ databases">
        <title>Evolutionary Origins and Diversification of the Mycorrhizal Mutualists.</title>
        <authorList>
            <consortium name="DOE Joint Genome Institute"/>
            <consortium name="Mycorrhizal Genomics Consortium"/>
            <person name="Kohler A."/>
            <person name="Kuo A."/>
            <person name="Nagy L.G."/>
            <person name="Floudas D."/>
            <person name="Copeland A."/>
            <person name="Barry K.W."/>
            <person name="Cichocki N."/>
            <person name="Veneault-Fourrey C."/>
            <person name="LaButti K."/>
            <person name="Lindquist E.A."/>
            <person name="Lipzen A."/>
            <person name="Lundell T."/>
            <person name="Morin E."/>
            <person name="Murat C."/>
            <person name="Riley R."/>
            <person name="Ohm R."/>
            <person name="Sun H."/>
            <person name="Tunlid A."/>
            <person name="Henrissat B."/>
            <person name="Grigoriev I.V."/>
            <person name="Hibbett D.S."/>
            <person name="Martin F."/>
        </authorList>
    </citation>
    <scope>NUCLEOTIDE SEQUENCE [LARGE SCALE GENOMIC DNA]</scope>
    <source>
        <strain evidence="2 3">FD-325 SS-3</strain>
    </source>
</reference>
<feature type="compositionally biased region" description="Basic and acidic residues" evidence="1">
    <location>
        <begin position="160"/>
        <end position="174"/>
    </location>
</feature>
<accession>A0A0C9SUS7</accession>
<dbReference type="EMBL" id="KN832868">
    <property type="protein sequence ID" value="KII82605.1"/>
    <property type="molecule type" value="Genomic_DNA"/>
</dbReference>
<proteinExistence type="predicted"/>
<feature type="region of interest" description="Disordered" evidence="1">
    <location>
        <begin position="151"/>
        <end position="174"/>
    </location>
</feature>
<protein>
    <submittedName>
        <fullName evidence="2">Uncharacterized protein</fullName>
    </submittedName>
</protein>
<gene>
    <name evidence="2" type="ORF">PLICRDRAFT_181273</name>
</gene>
<dbReference type="HOGENOM" id="CLU_1540715_0_0_1"/>
<evidence type="ECO:0000256" key="1">
    <source>
        <dbReference type="SAM" id="MobiDB-lite"/>
    </source>
</evidence>
<evidence type="ECO:0000313" key="2">
    <source>
        <dbReference type="EMBL" id="KII82605.1"/>
    </source>
</evidence>
<sequence length="174" mass="18720">MAFQNAFYYFAQNSLSFTPANSRSLRSGGQAPAIAQSVPTWQSSAPAAAASHARSRPRGPSTVVDAIDDAHRARRCTLGAAAVIDSRVTSRKQVTGPDPECSIKIYQLNFGYASVWVPAPSTLSSTRVDARCIRPSKSWSSSKCALVVIDGEDGDDDDDVWRTKHSETDARGVE</sequence>
<dbReference type="Proteomes" id="UP000053263">
    <property type="component" value="Unassembled WGS sequence"/>
</dbReference>